<dbReference type="RefSeq" id="WP_000732629.1">
    <property type="nucleotide sequence ID" value="NZ_BHFY01000021.1"/>
</dbReference>
<feature type="signal peptide" evidence="1">
    <location>
        <begin position="1"/>
        <end position="19"/>
    </location>
</feature>
<protein>
    <submittedName>
        <fullName evidence="3">Uncharacterized protein</fullName>
    </submittedName>
</protein>
<reference evidence="2 4" key="1">
    <citation type="submission" date="2016-01" db="EMBL/GenBank/DDBJ databases">
        <title>Draft sequences of Acinetobacter baumannii isolates from wounded military personnel.</title>
        <authorList>
            <person name="Arivett B.A."/>
            <person name="Fiester S.E."/>
            <person name="Ream D.C."/>
            <person name="Actis L.A."/>
        </authorList>
    </citation>
    <scope>NUCLEOTIDE SEQUENCE [LARGE SCALE GENOMIC DNA]</scope>
    <source>
        <strain evidence="2 4">AB2828</strain>
    </source>
</reference>
<dbReference type="Proteomes" id="UP000315888">
    <property type="component" value="Unassembled WGS sequence"/>
</dbReference>
<dbReference type="Proteomes" id="UP000076296">
    <property type="component" value="Unassembled WGS sequence"/>
</dbReference>
<evidence type="ECO:0000313" key="5">
    <source>
        <dbReference type="Proteomes" id="UP000315888"/>
    </source>
</evidence>
<evidence type="ECO:0000313" key="2">
    <source>
        <dbReference type="EMBL" id="KZA16210.1"/>
    </source>
</evidence>
<proteinExistence type="predicted"/>
<sequence length="137" mass="15207">MKKLFLGIGFAAISISTYALDLQSHEVPAYLIQQQGYSGQVNCTYRGVLKSGVQRTFTVSMFNECEQVLALSNATVHNAMSEARIPYSSHRTFVRFIGVKPRKFGGIYIPGRSDPCHPSLRSIPQAVADCKNKQRAH</sequence>
<feature type="chain" id="PRO_5015036888" evidence="1">
    <location>
        <begin position="20"/>
        <end position="137"/>
    </location>
</feature>
<comment type="caution">
    <text evidence="3">The sequence shown here is derived from an EMBL/GenBank/DDBJ whole genome shotgun (WGS) entry which is preliminary data.</text>
</comment>
<dbReference type="AlphaFoldDB" id="A0A0E4D4S6"/>
<reference evidence="3 5" key="2">
    <citation type="submission" date="2019-06" db="EMBL/GenBank/DDBJ databases">
        <title>A Diverse Panel of Clinical Acinetobacter baumannii for Research Use.</title>
        <authorList>
            <person name="Mcgann P."/>
            <person name="Snesrud E."/>
            <person name="Galac M.R."/>
        </authorList>
    </citation>
    <scope>NUCLEOTIDE SEQUENCE [LARGE SCALE GENOMIC DNA]</scope>
    <source>
        <strain evidence="3 5">MRSN14237</strain>
    </source>
</reference>
<keyword evidence="1" id="KW-0732">Signal</keyword>
<evidence type="ECO:0000256" key="1">
    <source>
        <dbReference type="SAM" id="SignalP"/>
    </source>
</evidence>
<dbReference type="EMBL" id="LRDT01000030">
    <property type="protein sequence ID" value="KZA16210.1"/>
    <property type="molecule type" value="Genomic_DNA"/>
</dbReference>
<gene>
    <name evidence="3" type="ORF">FJU42_08920</name>
    <name evidence="2" type="ORF">LV35_02273</name>
</gene>
<dbReference type="EMBL" id="VHGY01000023">
    <property type="protein sequence ID" value="TPU64841.1"/>
    <property type="molecule type" value="Genomic_DNA"/>
</dbReference>
<organism evidence="3 5">
    <name type="scientific">Acinetobacter baumannii</name>
    <dbReference type="NCBI Taxonomy" id="470"/>
    <lineage>
        <taxon>Bacteria</taxon>
        <taxon>Pseudomonadati</taxon>
        <taxon>Pseudomonadota</taxon>
        <taxon>Gammaproteobacteria</taxon>
        <taxon>Moraxellales</taxon>
        <taxon>Moraxellaceae</taxon>
        <taxon>Acinetobacter</taxon>
        <taxon>Acinetobacter calcoaceticus/baumannii complex</taxon>
    </lineage>
</organism>
<accession>A0A0E4D4S6</accession>
<name>A0A0E4D4S6_ACIBA</name>
<evidence type="ECO:0000313" key="4">
    <source>
        <dbReference type="Proteomes" id="UP000076296"/>
    </source>
</evidence>
<evidence type="ECO:0000313" key="3">
    <source>
        <dbReference type="EMBL" id="TPU64841.1"/>
    </source>
</evidence>